<dbReference type="RefSeq" id="WP_059150676.1">
    <property type="nucleotide sequence ID" value="NZ_KQ130452.1"/>
</dbReference>
<keyword evidence="2 5" id="KW-0812">Transmembrane</keyword>
<dbReference type="OrthoDB" id="7021192at2"/>
<dbReference type="EMBL" id="JACU01000003">
    <property type="protein sequence ID" value="KMS58905.1"/>
    <property type="molecule type" value="Genomic_DNA"/>
</dbReference>
<feature type="transmembrane region" description="Helical" evidence="5">
    <location>
        <begin position="42"/>
        <end position="64"/>
    </location>
</feature>
<keyword evidence="4 5" id="KW-0472">Membrane</keyword>
<evidence type="ECO:0008006" key="8">
    <source>
        <dbReference type="Google" id="ProtNLM"/>
    </source>
</evidence>
<organism evidence="6 7">
    <name type="scientific">Novosphingobium barchaimii LL02</name>
    <dbReference type="NCBI Taxonomy" id="1114963"/>
    <lineage>
        <taxon>Bacteria</taxon>
        <taxon>Pseudomonadati</taxon>
        <taxon>Pseudomonadota</taxon>
        <taxon>Alphaproteobacteria</taxon>
        <taxon>Sphingomonadales</taxon>
        <taxon>Sphingomonadaceae</taxon>
        <taxon>Novosphingobium</taxon>
    </lineage>
</organism>
<evidence type="ECO:0000256" key="3">
    <source>
        <dbReference type="ARBA" id="ARBA00022989"/>
    </source>
</evidence>
<dbReference type="Pfam" id="PF07869">
    <property type="entry name" value="DUF1656"/>
    <property type="match status" value="1"/>
</dbReference>
<dbReference type="AlphaFoldDB" id="A0A0J8AXI1"/>
<dbReference type="PATRIC" id="fig|1114963.3.peg.1407"/>
<evidence type="ECO:0000256" key="5">
    <source>
        <dbReference type="SAM" id="Phobius"/>
    </source>
</evidence>
<sequence length="71" mass="7715">MNGEISIGGVYMPTILLLAVIASVLTMILLRFINVSGLYRFVAYRALVDLCIYIMVLGALSLLAPHIGLHP</sequence>
<gene>
    <name evidence="6" type="ORF">V474_13015</name>
</gene>
<keyword evidence="1" id="KW-1003">Cell membrane</keyword>
<evidence type="ECO:0000313" key="6">
    <source>
        <dbReference type="EMBL" id="KMS58905.1"/>
    </source>
</evidence>
<evidence type="ECO:0000256" key="4">
    <source>
        <dbReference type="ARBA" id="ARBA00023136"/>
    </source>
</evidence>
<evidence type="ECO:0000313" key="7">
    <source>
        <dbReference type="Proteomes" id="UP000052268"/>
    </source>
</evidence>
<evidence type="ECO:0000256" key="1">
    <source>
        <dbReference type="ARBA" id="ARBA00022475"/>
    </source>
</evidence>
<dbReference type="InterPro" id="IPR012451">
    <property type="entry name" value="DUF1656"/>
</dbReference>
<proteinExistence type="predicted"/>
<dbReference type="Proteomes" id="UP000052268">
    <property type="component" value="Unassembled WGS sequence"/>
</dbReference>
<evidence type="ECO:0000256" key="2">
    <source>
        <dbReference type="ARBA" id="ARBA00022692"/>
    </source>
</evidence>
<feature type="transmembrane region" description="Helical" evidence="5">
    <location>
        <begin position="6"/>
        <end position="30"/>
    </location>
</feature>
<protein>
    <recommendedName>
        <fullName evidence="8">DUF1656 domain-containing protein</fullName>
    </recommendedName>
</protein>
<accession>A0A0J8AXI1</accession>
<comment type="caution">
    <text evidence="6">The sequence shown here is derived from an EMBL/GenBank/DDBJ whole genome shotgun (WGS) entry which is preliminary data.</text>
</comment>
<keyword evidence="3 5" id="KW-1133">Transmembrane helix</keyword>
<name>A0A0J8AXI1_9SPHN</name>
<keyword evidence="7" id="KW-1185">Reference proteome</keyword>
<reference evidence="6 7" key="1">
    <citation type="journal article" date="2015" name="G3 (Bethesda)">
        <title>Insights into Ongoing Evolution of the Hexachlorocyclohexane Catabolic Pathway from Comparative Genomics of Ten Sphingomonadaceae Strains.</title>
        <authorList>
            <person name="Pearce S.L."/>
            <person name="Oakeshott J.G."/>
            <person name="Pandey G."/>
        </authorList>
    </citation>
    <scope>NUCLEOTIDE SEQUENCE [LARGE SCALE GENOMIC DNA]</scope>
    <source>
        <strain evidence="6 7">LL02</strain>
    </source>
</reference>